<keyword evidence="3" id="KW-1185">Reference proteome</keyword>
<dbReference type="EMBL" id="RPFW01000001">
    <property type="protein sequence ID" value="TVZ06139.1"/>
    <property type="molecule type" value="Genomic_DNA"/>
</dbReference>
<evidence type="ECO:0000259" key="1">
    <source>
        <dbReference type="Pfam" id="PF04149"/>
    </source>
</evidence>
<dbReference type="Proteomes" id="UP000460272">
    <property type="component" value="Unassembled WGS sequence"/>
</dbReference>
<feature type="domain" description="DUF397" evidence="1">
    <location>
        <begin position="14"/>
        <end position="62"/>
    </location>
</feature>
<comment type="caution">
    <text evidence="2">The sequence shown here is derived from an EMBL/GenBank/DDBJ whole genome shotgun (WGS) entry which is preliminary data.</text>
</comment>
<dbReference type="AlphaFoldDB" id="A0A6P2C3Z3"/>
<dbReference type="Pfam" id="PF04149">
    <property type="entry name" value="DUF397"/>
    <property type="match status" value="1"/>
</dbReference>
<name>A0A6P2C3Z3_9ACTN</name>
<reference evidence="2 3" key="1">
    <citation type="submission" date="2018-11" db="EMBL/GenBank/DDBJ databases">
        <title>Trebonia kvetii gen.nov., sp.nov., a novel acidophilic actinobacterium, and proposal of the new actinobacterial family Treboniaceae fam. nov.</title>
        <authorList>
            <person name="Rapoport D."/>
            <person name="Sagova-Mareckova M."/>
            <person name="Sedlacek I."/>
            <person name="Provaznik J."/>
            <person name="Kralova S."/>
            <person name="Pavlinic D."/>
            <person name="Benes V."/>
            <person name="Kopecky J."/>
        </authorList>
    </citation>
    <scope>NUCLEOTIDE SEQUENCE [LARGE SCALE GENOMIC DNA]</scope>
    <source>
        <strain evidence="2 3">15Tr583</strain>
    </source>
</reference>
<proteinExistence type="predicted"/>
<dbReference type="RefSeq" id="WP_145850893.1">
    <property type="nucleotide sequence ID" value="NZ_RPFW01000001.1"/>
</dbReference>
<evidence type="ECO:0000313" key="2">
    <source>
        <dbReference type="EMBL" id="TVZ06139.1"/>
    </source>
</evidence>
<gene>
    <name evidence="2" type="ORF">EAS64_01435</name>
</gene>
<evidence type="ECO:0000313" key="3">
    <source>
        <dbReference type="Proteomes" id="UP000460272"/>
    </source>
</evidence>
<sequence>MPGPSRTAALSYFSWRKSRFSVTGECVEVAAARETVAVRDSKDREGPTMVFTAEAWREFLRSMDNRS</sequence>
<organism evidence="2 3">
    <name type="scientific">Trebonia kvetii</name>
    <dbReference type="NCBI Taxonomy" id="2480626"/>
    <lineage>
        <taxon>Bacteria</taxon>
        <taxon>Bacillati</taxon>
        <taxon>Actinomycetota</taxon>
        <taxon>Actinomycetes</taxon>
        <taxon>Streptosporangiales</taxon>
        <taxon>Treboniaceae</taxon>
        <taxon>Trebonia</taxon>
    </lineage>
</organism>
<dbReference type="InterPro" id="IPR007278">
    <property type="entry name" value="DUF397"/>
</dbReference>
<accession>A0A6P2C3Z3</accession>
<protein>
    <submittedName>
        <fullName evidence="2">DUF397 domain-containing protein</fullName>
    </submittedName>
</protein>